<accession>A0A9X2WFT9</accession>
<dbReference type="RefSeq" id="WP_260976158.1">
    <property type="nucleotide sequence ID" value="NZ_JAOANI010000015.1"/>
</dbReference>
<evidence type="ECO:0000313" key="3">
    <source>
        <dbReference type="Proteomes" id="UP001147830"/>
    </source>
</evidence>
<proteinExistence type="predicted"/>
<keyword evidence="1" id="KW-0732">Signal</keyword>
<gene>
    <name evidence="2" type="ORF">NYR02_09675</name>
</gene>
<feature type="chain" id="PRO_5040726083" evidence="1">
    <location>
        <begin position="21"/>
        <end position="175"/>
    </location>
</feature>
<sequence>MSLRIIISVTLLVAASQGYADSYTHYQAEDGTVTVQRSKEVYSAEPGVVSSCIALPVSWNDDLKVTIAGAASATDFSARLSSDTVSAAVMNSNWSYPGFNWSCFSDTARNYEDGGQVVVSFTFKPGVADMRTFTMTGLNMGEYFATRYPQAVEMHRLVVNENVTDNLMLLSGALD</sequence>
<reference evidence="2" key="1">
    <citation type="journal article" date="2022" name="Front. Microbiol.">
        <title>Genome-based taxonomic rearrangement of Oceanobacter-related bacteria including the description of Thalassolituus hydrocarbonoclasticus sp. nov. and Thalassolituus pacificus sp. nov. and emended description of the genus Thalassolituus.</title>
        <authorList>
            <person name="Dong C."/>
            <person name="Wei L."/>
            <person name="Wang J."/>
            <person name="Lai Q."/>
            <person name="Huang Z."/>
            <person name="Shao Z."/>
        </authorList>
    </citation>
    <scope>NUCLEOTIDE SEQUENCE</scope>
    <source>
        <strain evidence="2">59MF3M-4</strain>
    </source>
</reference>
<feature type="signal peptide" evidence="1">
    <location>
        <begin position="1"/>
        <end position="20"/>
    </location>
</feature>
<reference evidence="2" key="2">
    <citation type="submission" date="2022-08" db="EMBL/GenBank/DDBJ databases">
        <authorList>
            <person name="Dong C."/>
        </authorList>
    </citation>
    <scope>NUCLEOTIDE SEQUENCE</scope>
    <source>
        <strain evidence="2">59MF3M-4</strain>
    </source>
</reference>
<evidence type="ECO:0000256" key="1">
    <source>
        <dbReference type="SAM" id="SignalP"/>
    </source>
</evidence>
<protein>
    <submittedName>
        <fullName evidence="2">Uncharacterized protein</fullName>
    </submittedName>
</protein>
<dbReference type="Proteomes" id="UP001147830">
    <property type="component" value="Unassembled WGS sequence"/>
</dbReference>
<name>A0A9X2WFT9_9GAMM</name>
<keyword evidence="3" id="KW-1185">Reference proteome</keyword>
<dbReference type="EMBL" id="JAOANI010000015">
    <property type="protein sequence ID" value="MCT7359290.1"/>
    <property type="molecule type" value="Genomic_DNA"/>
</dbReference>
<organism evidence="2 3">
    <name type="scientific">Thalassolituus pacificus</name>
    <dbReference type="NCBI Taxonomy" id="2975440"/>
    <lineage>
        <taxon>Bacteria</taxon>
        <taxon>Pseudomonadati</taxon>
        <taxon>Pseudomonadota</taxon>
        <taxon>Gammaproteobacteria</taxon>
        <taxon>Oceanospirillales</taxon>
        <taxon>Oceanospirillaceae</taxon>
        <taxon>Thalassolituus</taxon>
    </lineage>
</organism>
<comment type="caution">
    <text evidence="2">The sequence shown here is derived from an EMBL/GenBank/DDBJ whole genome shotgun (WGS) entry which is preliminary data.</text>
</comment>
<evidence type="ECO:0000313" key="2">
    <source>
        <dbReference type="EMBL" id="MCT7359290.1"/>
    </source>
</evidence>
<dbReference type="AlphaFoldDB" id="A0A9X2WFT9"/>